<organism evidence="1 2">
    <name type="scientific">Araneus ventricosus</name>
    <name type="common">Orbweaver spider</name>
    <name type="synonym">Epeira ventricosa</name>
    <dbReference type="NCBI Taxonomy" id="182803"/>
    <lineage>
        <taxon>Eukaryota</taxon>
        <taxon>Metazoa</taxon>
        <taxon>Ecdysozoa</taxon>
        <taxon>Arthropoda</taxon>
        <taxon>Chelicerata</taxon>
        <taxon>Arachnida</taxon>
        <taxon>Araneae</taxon>
        <taxon>Araneomorphae</taxon>
        <taxon>Entelegynae</taxon>
        <taxon>Araneoidea</taxon>
        <taxon>Araneidae</taxon>
        <taxon>Araneus</taxon>
    </lineage>
</organism>
<accession>A0A4Y2SSA0</accession>
<proteinExistence type="predicted"/>
<dbReference type="InterPro" id="IPR005312">
    <property type="entry name" value="DUF1759"/>
</dbReference>
<gene>
    <name evidence="1" type="ORF">AVEN_97116_1</name>
</gene>
<comment type="caution">
    <text evidence="1">The sequence shown here is derived from an EMBL/GenBank/DDBJ whole genome shotgun (WGS) entry which is preliminary data.</text>
</comment>
<reference evidence="1 2" key="1">
    <citation type="journal article" date="2019" name="Sci. Rep.">
        <title>Orb-weaving spider Araneus ventricosus genome elucidates the spidroin gene catalogue.</title>
        <authorList>
            <person name="Kono N."/>
            <person name="Nakamura H."/>
            <person name="Ohtoshi R."/>
            <person name="Moran D.A.P."/>
            <person name="Shinohara A."/>
            <person name="Yoshida Y."/>
            <person name="Fujiwara M."/>
            <person name="Mori M."/>
            <person name="Tomita M."/>
            <person name="Arakawa K."/>
        </authorList>
    </citation>
    <scope>NUCLEOTIDE SEQUENCE [LARGE SCALE GENOMIC DNA]</scope>
</reference>
<sequence>MRIRCSISCRLWFQERKDDRMVEGLSATAENCPKAIVQLKERFGRDDLLVQIFVRDLLSIVMKNAASCRTKTDLPALHDELEAKIRALESLGLTQENYSDFLTPLVECCLPLEILGEEQKYKRRVSS</sequence>
<protein>
    <submittedName>
        <fullName evidence="1">Uncharacterized protein</fullName>
    </submittedName>
</protein>
<dbReference type="Proteomes" id="UP000499080">
    <property type="component" value="Unassembled WGS sequence"/>
</dbReference>
<name>A0A4Y2SSA0_ARAVE</name>
<dbReference type="OrthoDB" id="5967017at2759"/>
<evidence type="ECO:0000313" key="1">
    <source>
        <dbReference type="EMBL" id="GBN91067.1"/>
    </source>
</evidence>
<dbReference type="EMBL" id="BGPR01023695">
    <property type="protein sequence ID" value="GBN91067.1"/>
    <property type="molecule type" value="Genomic_DNA"/>
</dbReference>
<keyword evidence="2" id="KW-1185">Reference proteome</keyword>
<evidence type="ECO:0000313" key="2">
    <source>
        <dbReference type="Proteomes" id="UP000499080"/>
    </source>
</evidence>
<dbReference type="Pfam" id="PF03564">
    <property type="entry name" value="DUF1759"/>
    <property type="match status" value="1"/>
</dbReference>
<dbReference type="AlphaFoldDB" id="A0A4Y2SSA0"/>